<evidence type="ECO:0000313" key="1">
    <source>
        <dbReference type="WBParaSite" id="HPLM_0001988001-mRNA-1"/>
    </source>
</evidence>
<reference evidence="1" key="1">
    <citation type="submission" date="2017-02" db="UniProtKB">
        <authorList>
            <consortium name="WormBaseParasite"/>
        </authorList>
    </citation>
    <scope>IDENTIFICATION</scope>
</reference>
<name>A0A0N4X688_HAEPC</name>
<protein>
    <submittedName>
        <fullName evidence="1">Ovule protein</fullName>
    </submittedName>
</protein>
<sequence length="77" mass="8543">LIVPLNASRYRMPIAPLLGTPDSRITSFEGGTTKSCATILEDNEDESPICEQIDDFISTDRVNKLLSSRLCEPKPDF</sequence>
<organism evidence="1">
    <name type="scientific">Haemonchus placei</name>
    <name type="common">Barber's pole worm</name>
    <dbReference type="NCBI Taxonomy" id="6290"/>
    <lineage>
        <taxon>Eukaryota</taxon>
        <taxon>Metazoa</taxon>
        <taxon>Ecdysozoa</taxon>
        <taxon>Nematoda</taxon>
        <taxon>Chromadorea</taxon>
        <taxon>Rhabditida</taxon>
        <taxon>Rhabditina</taxon>
        <taxon>Rhabditomorpha</taxon>
        <taxon>Strongyloidea</taxon>
        <taxon>Trichostrongylidae</taxon>
        <taxon>Haemonchus</taxon>
    </lineage>
</organism>
<dbReference type="WBParaSite" id="HPLM_0001988001-mRNA-1">
    <property type="protein sequence ID" value="HPLM_0001988001-mRNA-1"/>
    <property type="gene ID" value="HPLM_0001988001"/>
</dbReference>
<accession>A0A0N4X688</accession>
<proteinExistence type="predicted"/>
<dbReference type="AlphaFoldDB" id="A0A0N4X688"/>